<feature type="region of interest" description="Disordered" evidence="1">
    <location>
        <begin position="199"/>
        <end position="282"/>
    </location>
</feature>
<feature type="compositionally biased region" description="Polar residues" evidence="1">
    <location>
        <begin position="444"/>
        <end position="455"/>
    </location>
</feature>
<dbReference type="Proteomes" id="UP000235371">
    <property type="component" value="Unassembled WGS sequence"/>
</dbReference>
<sequence length="560" mass="61904">MSGVKGEPMYVEEYDERTGKVSGRLVASTKQKPKVHESRKSRRSYNDTAYPGEGSSRDAPLMGERKEVRIERRKSTSSGSSKSPHKTRPPSAHENRTFLKSSIPSSSKRESMDPSNYGYATPTGAPVMSQPIPHRPRAITTQSHPRPVSYHAPLPGGGYSRPPLSMSAFYPQPPMITPSYPAPSPSYMDNVRYTTAPQTEYAQPQARPLQSRFESRVDPISRTPSAFEPITRTPSAFEPIPRTSSAYGTRSAYEGTGSYFDDSYASASEGATIRRSDRRESIRIPSSGLTKAQSEYMAMPPPIIRPGILRRSTEYPRGTMEYTLDPDPYRDGRTEYRREGSRPRRSSSNRHSVSYDLPREDESVRVEAANSGRRRSGYYEPPTSTQAPAYEDKLHKAATYQEDVGGPTVPLTAETLKRQQRRHGGSSRSTKSSQSRDESDYKKSATTRTTRSMSNDNDENVTIKVTGTARVMVGGAQIHCDEGGEIEIKRQKSLRDGSERSNSEYGGGGGGGGGAGAGARRLEDRRSRLERPALGRSNRSSHSGHSYNRSTPHYPGENLI</sequence>
<reference evidence="2 3" key="1">
    <citation type="submission" date="2016-04" db="EMBL/GenBank/DDBJ databases">
        <title>A degradative enzymes factory behind the ericoid mycorrhizal symbiosis.</title>
        <authorList>
            <consortium name="DOE Joint Genome Institute"/>
            <person name="Martino E."/>
            <person name="Morin E."/>
            <person name="Grelet G."/>
            <person name="Kuo A."/>
            <person name="Kohler A."/>
            <person name="Daghino S."/>
            <person name="Barry K."/>
            <person name="Choi C."/>
            <person name="Cichocki N."/>
            <person name="Clum A."/>
            <person name="Copeland A."/>
            <person name="Hainaut M."/>
            <person name="Haridas S."/>
            <person name="Labutti K."/>
            <person name="Lindquist E."/>
            <person name="Lipzen A."/>
            <person name="Khouja H.-R."/>
            <person name="Murat C."/>
            <person name="Ohm R."/>
            <person name="Olson A."/>
            <person name="Spatafora J."/>
            <person name="Veneault-Fourrey C."/>
            <person name="Henrissat B."/>
            <person name="Grigoriev I."/>
            <person name="Martin F."/>
            <person name="Perotto S."/>
        </authorList>
    </citation>
    <scope>NUCLEOTIDE SEQUENCE [LARGE SCALE GENOMIC DNA]</scope>
    <source>
        <strain evidence="2 3">E</strain>
    </source>
</reference>
<feature type="region of interest" description="Disordered" evidence="1">
    <location>
        <begin position="302"/>
        <end position="388"/>
    </location>
</feature>
<feature type="region of interest" description="Disordered" evidence="1">
    <location>
        <begin position="416"/>
        <end position="461"/>
    </location>
</feature>
<feature type="compositionally biased region" description="Basic and acidic residues" evidence="1">
    <location>
        <begin position="63"/>
        <end position="74"/>
    </location>
</feature>
<feature type="region of interest" description="Disordered" evidence="1">
    <location>
        <begin position="490"/>
        <end position="560"/>
    </location>
</feature>
<organism evidence="2 3">
    <name type="scientific">Hyaloscypha bicolor E</name>
    <dbReference type="NCBI Taxonomy" id="1095630"/>
    <lineage>
        <taxon>Eukaryota</taxon>
        <taxon>Fungi</taxon>
        <taxon>Dikarya</taxon>
        <taxon>Ascomycota</taxon>
        <taxon>Pezizomycotina</taxon>
        <taxon>Leotiomycetes</taxon>
        <taxon>Helotiales</taxon>
        <taxon>Hyaloscyphaceae</taxon>
        <taxon>Hyaloscypha</taxon>
        <taxon>Hyaloscypha bicolor</taxon>
    </lineage>
</organism>
<evidence type="ECO:0000313" key="2">
    <source>
        <dbReference type="EMBL" id="PMD55109.1"/>
    </source>
</evidence>
<keyword evidence="3" id="KW-1185">Reference proteome</keyword>
<feature type="compositionally biased region" description="Low complexity" evidence="1">
    <location>
        <begin position="535"/>
        <end position="550"/>
    </location>
</feature>
<dbReference type="InParanoid" id="A0A2J6SWE7"/>
<name>A0A2J6SWE7_9HELO</name>
<dbReference type="AlphaFoldDB" id="A0A2J6SWE7"/>
<feature type="region of interest" description="Disordered" evidence="1">
    <location>
        <begin position="1"/>
        <end position="156"/>
    </location>
</feature>
<dbReference type="GeneID" id="36591755"/>
<gene>
    <name evidence="2" type="ORF">K444DRAFT_633964</name>
</gene>
<protein>
    <submittedName>
        <fullName evidence="2">Uncharacterized protein</fullName>
    </submittedName>
</protein>
<feature type="compositionally biased region" description="Basic and acidic residues" evidence="1">
    <location>
        <begin position="327"/>
        <end position="342"/>
    </location>
</feature>
<feature type="compositionally biased region" description="Basic residues" evidence="1">
    <location>
        <begin position="31"/>
        <end position="43"/>
    </location>
</feature>
<dbReference type="EMBL" id="KZ613856">
    <property type="protein sequence ID" value="PMD55109.1"/>
    <property type="molecule type" value="Genomic_DNA"/>
</dbReference>
<feature type="compositionally biased region" description="Basic and acidic residues" evidence="1">
    <location>
        <begin position="520"/>
        <end position="533"/>
    </location>
</feature>
<dbReference type="STRING" id="1095630.A0A2J6SWE7"/>
<evidence type="ECO:0000313" key="3">
    <source>
        <dbReference type="Proteomes" id="UP000235371"/>
    </source>
</evidence>
<feature type="compositionally biased region" description="Basic and acidic residues" evidence="1">
    <location>
        <begin position="490"/>
        <end position="502"/>
    </location>
</feature>
<dbReference type="OrthoDB" id="4898142at2759"/>
<accession>A0A2J6SWE7</accession>
<proteinExistence type="predicted"/>
<feature type="compositionally biased region" description="Basic and acidic residues" evidence="1">
    <location>
        <begin position="272"/>
        <end position="282"/>
    </location>
</feature>
<feature type="compositionally biased region" description="Basic and acidic residues" evidence="1">
    <location>
        <begin position="434"/>
        <end position="443"/>
    </location>
</feature>
<dbReference type="RefSeq" id="XP_024732013.1">
    <property type="nucleotide sequence ID" value="XM_024883678.1"/>
</dbReference>
<feature type="compositionally biased region" description="Gly residues" evidence="1">
    <location>
        <begin position="505"/>
        <end position="517"/>
    </location>
</feature>
<evidence type="ECO:0000256" key="1">
    <source>
        <dbReference type="SAM" id="MobiDB-lite"/>
    </source>
</evidence>